<protein>
    <submittedName>
        <fullName evidence="3">Uncharacterized protein</fullName>
    </submittedName>
</protein>
<evidence type="ECO:0000256" key="1">
    <source>
        <dbReference type="SAM" id="Coils"/>
    </source>
</evidence>
<evidence type="ECO:0000313" key="4">
    <source>
        <dbReference type="Proteomes" id="UP000297116"/>
    </source>
</evidence>
<dbReference type="Proteomes" id="UP000297116">
    <property type="component" value="Segment"/>
</dbReference>
<keyword evidence="1" id="KW-0175">Coiled coil</keyword>
<dbReference type="GeneID" id="65100050"/>
<feature type="region of interest" description="Disordered" evidence="2">
    <location>
        <begin position="158"/>
        <end position="187"/>
    </location>
</feature>
<feature type="compositionally biased region" description="Basic residues" evidence="2">
    <location>
        <begin position="40"/>
        <end position="51"/>
    </location>
</feature>
<proteinExistence type="predicted"/>
<keyword evidence="4" id="KW-1185">Reference proteome</keyword>
<feature type="region of interest" description="Disordered" evidence="2">
    <location>
        <begin position="1"/>
        <end position="69"/>
    </location>
</feature>
<dbReference type="EMBL" id="MG599939">
    <property type="protein sequence ID" value="AVM87538.1"/>
    <property type="molecule type" value="Viral_cRNA"/>
</dbReference>
<dbReference type="RefSeq" id="YP_010085027.1">
    <property type="nucleotide sequence ID" value="NC_055169.1"/>
</dbReference>
<evidence type="ECO:0000313" key="3">
    <source>
        <dbReference type="EMBL" id="AVM87538.1"/>
    </source>
</evidence>
<feature type="compositionally biased region" description="Pro residues" evidence="2">
    <location>
        <begin position="165"/>
        <end position="180"/>
    </location>
</feature>
<accession>A0A2P1GNJ6</accession>
<feature type="compositionally biased region" description="Basic residues" evidence="2">
    <location>
        <begin position="1"/>
        <end position="16"/>
    </location>
</feature>
<reference evidence="3" key="1">
    <citation type="journal article" date="2018" name="Nature">
        <title>The evolutionary history of vertebrate RNA viruses.</title>
        <authorList>
            <person name="Shi M."/>
            <person name="Lin X.D."/>
            <person name="Chen X."/>
            <person name="Tian J.H."/>
            <person name="Chen L.J."/>
            <person name="Li K."/>
            <person name="Wang W."/>
            <person name="Eden J.S."/>
            <person name="Shen J.J."/>
            <person name="Liu L."/>
            <person name="Holmes E.C."/>
            <person name="Zhang Y.Z."/>
        </authorList>
    </citation>
    <scope>NUCLEOTIDE SEQUENCE [LARGE SCALE GENOMIC DNA]</scope>
    <source>
        <strain evidence="3">DSYS4497</strain>
    </source>
</reference>
<dbReference type="KEGG" id="vg:65100050"/>
<feature type="coiled-coil region" evidence="1">
    <location>
        <begin position="108"/>
        <end position="142"/>
    </location>
</feature>
<organism evidence="3">
    <name type="scientific">Wuhan sharpbelly bornavirus</name>
    <dbReference type="NCBI Taxonomy" id="2116489"/>
    <lineage>
        <taxon>Viruses</taxon>
        <taxon>Riboviria</taxon>
        <taxon>Orthornavirae</taxon>
        <taxon>Negarnaviricota</taxon>
        <taxon>Haploviricotina</taxon>
        <taxon>Monjiviricetes</taxon>
        <taxon>Mononegavirales</taxon>
        <taxon>Bornaviridae</taxon>
        <taxon>Cultervirus</taxon>
        <taxon>Cultervirus hemicultri</taxon>
    </lineage>
</organism>
<name>A0A2P1GNJ6_9MONO</name>
<sequence>MSTSRKKAQTKTHKSKVVLESGADRVQYNPSVTREELTRVARRGSRSRSPHRTPSDPEPLPDQEEEEEATEAAVNNAMSVINQTSSLAEAIELLKQMVAGITSTKSPQEQMMKDIKDIKETLNNLEESIAEISRHIHQLSLSGIVGKAIPSTTTVDFSAGSTLYPPLPHNAPGPSAPPPAATDDYPF</sequence>
<feature type="compositionally biased region" description="Acidic residues" evidence="2">
    <location>
        <begin position="59"/>
        <end position="69"/>
    </location>
</feature>
<evidence type="ECO:0000256" key="2">
    <source>
        <dbReference type="SAM" id="MobiDB-lite"/>
    </source>
</evidence>